<organism evidence="1">
    <name type="scientific">Lepeophtheirus salmonis</name>
    <name type="common">Salmon louse</name>
    <name type="synonym">Caligus salmonis</name>
    <dbReference type="NCBI Taxonomy" id="72036"/>
    <lineage>
        <taxon>Eukaryota</taxon>
        <taxon>Metazoa</taxon>
        <taxon>Ecdysozoa</taxon>
        <taxon>Arthropoda</taxon>
        <taxon>Crustacea</taxon>
        <taxon>Multicrustacea</taxon>
        <taxon>Hexanauplia</taxon>
        <taxon>Copepoda</taxon>
        <taxon>Siphonostomatoida</taxon>
        <taxon>Caligidae</taxon>
        <taxon>Lepeophtheirus</taxon>
    </lineage>
</organism>
<proteinExistence type="predicted"/>
<accession>A0A0K2VCG7</accession>
<reference evidence="1" key="1">
    <citation type="submission" date="2014-05" db="EMBL/GenBank/DDBJ databases">
        <authorList>
            <person name="Chronopoulou M."/>
        </authorList>
    </citation>
    <scope>NUCLEOTIDE SEQUENCE</scope>
    <source>
        <tissue evidence="1">Whole organism</tissue>
    </source>
</reference>
<name>A0A0K2VCG7_LEPSM</name>
<dbReference type="AlphaFoldDB" id="A0A0K2VCG7"/>
<dbReference type="EMBL" id="HACA01030486">
    <property type="protein sequence ID" value="CDW47847.1"/>
    <property type="molecule type" value="Transcribed_RNA"/>
</dbReference>
<sequence length="43" mass="5327">MIIFLPFEQSPISFLKSSKHFKDNFQCLLRFWFVFTHFKNTKK</sequence>
<feature type="non-terminal residue" evidence="1">
    <location>
        <position position="43"/>
    </location>
</feature>
<protein>
    <submittedName>
        <fullName evidence="1">Uncharacterized protein</fullName>
    </submittedName>
</protein>
<evidence type="ECO:0000313" key="1">
    <source>
        <dbReference type="EMBL" id="CDW47847.1"/>
    </source>
</evidence>